<keyword evidence="3 7" id="KW-0206">Cytoskeleton</keyword>
<evidence type="ECO:0000259" key="9">
    <source>
        <dbReference type="PROSITE" id="PS50202"/>
    </source>
</evidence>
<dbReference type="PROSITE" id="PS50202">
    <property type="entry name" value="MSP"/>
    <property type="match status" value="1"/>
</dbReference>
<dbReference type="InterPro" id="IPR051155">
    <property type="entry name" value="Nematode_MSP"/>
</dbReference>
<comment type="function">
    <text evidence="5 7">Central component in molecular interactions underlying sperm crawling. Forms an extensive filament system that extends from sperm villipoda, along the leading edge of the pseudopod.</text>
</comment>
<reference evidence="11" key="1">
    <citation type="submission" date="2022-11" db="UniProtKB">
        <authorList>
            <consortium name="WormBaseParasite"/>
        </authorList>
    </citation>
    <scope>IDENTIFICATION</scope>
</reference>
<protein>
    <recommendedName>
        <fullName evidence="7">Major sperm protein</fullName>
    </recommendedName>
</protein>
<evidence type="ECO:0000256" key="6">
    <source>
        <dbReference type="ARBA" id="ARBA00037818"/>
    </source>
</evidence>
<dbReference type="SUPFAM" id="SSF49354">
    <property type="entry name" value="PapD-like"/>
    <property type="match status" value="1"/>
</dbReference>
<dbReference type="GO" id="GO:0005856">
    <property type="term" value="C:cytoskeleton"/>
    <property type="evidence" value="ECO:0007669"/>
    <property type="project" value="UniProtKB-SubCell"/>
</dbReference>
<keyword evidence="4" id="KW-0966">Cell projection</keyword>
<dbReference type="PANTHER" id="PTHR22920">
    <property type="entry name" value="MAJOR SPERM PROTEIN"/>
    <property type="match status" value="1"/>
</dbReference>
<dbReference type="InterPro" id="IPR000535">
    <property type="entry name" value="MSP_dom"/>
</dbReference>
<evidence type="ECO:0000256" key="3">
    <source>
        <dbReference type="ARBA" id="ARBA00023212"/>
    </source>
</evidence>
<proteinExistence type="predicted"/>
<dbReference type="WBParaSite" id="jg17392.1">
    <property type="protein sequence ID" value="jg17392.1"/>
    <property type="gene ID" value="jg17392"/>
</dbReference>
<sequence>MRILEYLSVLFLFVCFGCCFLLCSKIFGSNRKNLLADDGRKKSVKGWWNKFGRFLSPQDLALVCGSLVVVYLVMGESAELVCDMFTSLPAAVFTYQLLASEKATKTAYEATLCFWILHGTLVVFDHLLHKTIWYFFVKFLLMTAVSSHVLAKIKEDNRKMRHSSSDQSFQSAKEDHVEEILEGFNSGKAREANLFSSFGTSPLLSMESYKHNLIPREIETRSVATQTLSKELKSKKHSRAPPFHLHPSPDRQMSVLAKNKIECRSSNHNRMVMGDRKGDGPPLAFDFTLPSDAETARLWGGACSPDSARISLGSQTGKISLLGHQDSHSMQQIIFEEPFNEVVMVGLANSTQHNLVWALKTNAQSRVVATPTCGFLPKGKMVDVNLVVRDGYDQIELGGIKNDRLVFDYAYVPNGCDSFHSSWLTNKDAEMMRKSLNVVYSSMSGH</sequence>
<evidence type="ECO:0000256" key="8">
    <source>
        <dbReference type="SAM" id="Phobius"/>
    </source>
</evidence>
<accession>A0A915DAJ9</accession>
<keyword evidence="10" id="KW-1185">Reference proteome</keyword>
<evidence type="ECO:0000256" key="5">
    <source>
        <dbReference type="ARBA" id="ARBA00037744"/>
    </source>
</evidence>
<evidence type="ECO:0000256" key="7">
    <source>
        <dbReference type="RuleBase" id="RU003425"/>
    </source>
</evidence>
<dbReference type="Gene3D" id="2.60.40.10">
    <property type="entry name" value="Immunoglobulins"/>
    <property type="match status" value="1"/>
</dbReference>
<feature type="transmembrane region" description="Helical" evidence="8">
    <location>
        <begin position="132"/>
        <end position="151"/>
    </location>
</feature>
<comment type="subcellular location">
    <subcellularLocation>
        <location evidence="6">Cell projection</location>
        <location evidence="6">Pseudopodium</location>
    </subcellularLocation>
    <subcellularLocation>
        <location evidence="1">Cytoplasm</location>
        <location evidence="1">Cytoskeleton</location>
    </subcellularLocation>
</comment>
<evidence type="ECO:0000256" key="2">
    <source>
        <dbReference type="ARBA" id="ARBA00022490"/>
    </source>
</evidence>
<keyword evidence="2" id="KW-0963">Cytoplasm</keyword>
<feature type="domain" description="MSP" evidence="9">
    <location>
        <begin position="321"/>
        <end position="441"/>
    </location>
</feature>
<dbReference type="Pfam" id="PF00635">
    <property type="entry name" value="Motile_Sperm"/>
    <property type="match status" value="1"/>
</dbReference>
<evidence type="ECO:0000256" key="1">
    <source>
        <dbReference type="ARBA" id="ARBA00004245"/>
    </source>
</evidence>
<organism evidence="10 11">
    <name type="scientific">Ditylenchus dipsaci</name>
    <dbReference type="NCBI Taxonomy" id="166011"/>
    <lineage>
        <taxon>Eukaryota</taxon>
        <taxon>Metazoa</taxon>
        <taxon>Ecdysozoa</taxon>
        <taxon>Nematoda</taxon>
        <taxon>Chromadorea</taxon>
        <taxon>Rhabditida</taxon>
        <taxon>Tylenchina</taxon>
        <taxon>Tylenchomorpha</taxon>
        <taxon>Sphaerularioidea</taxon>
        <taxon>Anguinidae</taxon>
        <taxon>Anguininae</taxon>
        <taxon>Ditylenchus</taxon>
    </lineage>
</organism>
<keyword evidence="8" id="KW-0472">Membrane</keyword>
<name>A0A915DAJ9_9BILA</name>
<feature type="transmembrane region" description="Helical" evidence="8">
    <location>
        <begin position="6"/>
        <end position="30"/>
    </location>
</feature>
<dbReference type="PANTHER" id="PTHR22920:SF7">
    <property type="entry name" value="MSP DOMAIN-CONTAINING PROTEIN-RELATED"/>
    <property type="match status" value="1"/>
</dbReference>
<dbReference type="GO" id="GO:0031143">
    <property type="term" value="C:pseudopodium"/>
    <property type="evidence" value="ECO:0007669"/>
    <property type="project" value="UniProtKB-SubCell"/>
</dbReference>
<dbReference type="InterPro" id="IPR013783">
    <property type="entry name" value="Ig-like_fold"/>
</dbReference>
<dbReference type="InterPro" id="IPR008962">
    <property type="entry name" value="PapD-like_sf"/>
</dbReference>
<keyword evidence="8" id="KW-0812">Transmembrane</keyword>
<dbReference type="Proteomes" id="UP000887574">
    <property type="component" value="Unplaced"/>
</dbReference>
<dbReference type="AlphaFoldDB" id="A0A915DAJ9"/>
<keyword evidence="8" id="KW-1133">Transmembrane helix</keyword>
<evidence type="ECO:0000313" key="11">
    <source>
        <dbReference type="WBParaSite" id="jg17392.1"/>
    </source>
</evidence>
<evidence type="ECO:0000256" key="4">
    <source>
        <dbReference type="ARBA" id="ARBA00023273"/>
    </source>
</evidence>
<evidence type="ECO:0000313" key="10">
    <source>
        <dbReference type="Proteomes" id="UP000887574"/>
    </source>
</evidence>